<keyword evidence="19" id="KW-1185">Reference proteome</keyword>
<comment type="similarity">
    <text evidence="2 14">Belongs to the NifD/NifK/NifE/NifN family.</text>
</comment>
<dbReference type="InterPro" id="IPR050152">
    <property type="entry name" value="ChlB/BchB/BchZ"/>
</dbReference>
<evidence type="ECO:0000256" key="4">
    <source>
        <dbReference type="ARBA" id="ARBA00012773"/>
    </source>
</evidence>
<dbReference type="EC" id="1.18.6.1" evidence="4 15"/>
<dbReference type="PANTHER" id="PTHR33712:SF7">
    <property type="entry name" value="LIGHT-INDEPENDENT PROTOCHLOROPHYLLIDE REDUCTASE SUBUNIT B"/>
    <property type="match status" value="1"/>
</dbReference>
<proteinExistence type="inferred from homology"/>
<dbReference type="GO" id="GO:0016163">
    <property type="term" value="F:nitrogenase activity"/>
    <property type="evidence" value="ECO:0007669"/>
    <property type="project" value="UniProtKB-EC"/>
</dbReference>
<dbReference type="Pfam" id="PF00148">
    <property type="entry name" value="Oxidored_nitro"/>
    <property type="match status" value="1"/>
</dbReference>
<organism evidence="18 19">
    <name type="scientific">Almyronema epifaneia S1</name>
    <dbReference type="NCBI Taxonomy" id="2991925"/>
    <lineage>
        <taxon>Bacteria</taxon>
        <taxon>Bacillati</taxon>
        <taxon>Cyanobacteriota</taxon>
        <taxon>Cyanophyceae</taxon>
        <taxon>Nodosilineales</taxon>
        <taxon>Nodosilineaceae</taxon>
        <taxon>Almyronema</taxon>
        <taxon>Almyronema epifaneia</taxon>
    </lineage>
</organism>
<dbReference type="InterPro" id="IPR005976">
    <property type="entry name" value="Nase_Mo-Fe_CF_bsu"/>
</dbReference>
<comment type="catalytic activity">
    <reaction evidence="13 15">
        <text>N2 + 8 reduced [2Fe-2S]-[ferredoxin] + 16 ATP + 16 H2O = H2 + 8 oxidized [2Fe-2S]-[ferredoxin] + 2 NH4(+) + 16 ADP + 16 phosphate + 6 H(+)</text>
        <dbReference type="Rhea" id="RHEA:21448"/>
        <dbReference type="Rhea" id="RHEA-COMP:10000"/>
        <dbReference type="Rhea" id="RHEA-COMP:10001"/>
        <dbReference type="ChEBI" id="CHEBI:15377"/>
        <dbReference type="ChEBI" id="CHEBI:15378"/>
        <dbReference type="ChEBI" id="CHEBI:17997"/>
        <dbReference type="ChEBI" id="CHEBI:18276"/>
        <dbReference type="ChEBI" id="CHEBI:28938"/>
        <dbReference type="ChEBI" id="CHEBI:30616"/>
        <dbReference type="ChEBI" id="CHEBI:33737"/>
        <dbReference type="ChEBI" id="CHEBI:33738"/>
        <dbReference type="ChEBI" id="CHEBI:43474"/>
        <dbReference type="ChEBI" id="CHEBI:456216"/>
        <dbReference type="EC" id="1.18.6.1"/>
    </reaction>
</comment>
<gene>
    <name evidence="18" type="primary">nifK</name>
    <name evidence="18" type="ORF">ACFVKH_09830</name>
</gene>
<dbReference type="SUPFAM" id="SSF53807">
    <property type="entry name" value="Helical backbone' metal receptor"/>
    <property type="match status" value="1"/>
</dbReference>
<keyword evidence="12 14" id="KW-0535">Nitrogen fixation</keyword>
<keyword evidence="10 15" id="KW-0408">Iron</keyword>
<evidence type="ECO:0000256" key="5">
    <source>
        <dbReference type="ARBA" id="ARBA00014775"/>
    </source>
</evidence>
<dbReference type="PANTHER" id="PTHR33712">
    <property type="entry name" value="LIGHT-INDEPENDENT PROTOCHLOROPHYLLIDE REDUCTASE SUBUNIT B"/>
    <property type="match status" value="1"/>
</dbReference>
<feature type="domain" description="Nitrogenase/oxidoreductase component 1" evidence="16">
    <location>
        <begin position="80"/>
        <end position="500"/>
    </location>
</feature>
<dbReference type="CDD" id="cd01974">
    <property type="entry name" value="Nitrogenase_MoFe_beta"/>
    <property type="match status" value="1"/>
</dbReference>
<keyword evidence="8 15" id="KW-0067">ATP-binding</keyword>
<dbReference type="NCBIfam" id="TIGR01286">
    <property type="entry name" value="nifK"/>
    <property type="match status" value="1"/>
</dbReference>
<evidence type="ECO:0000256" key="11">
    <source>
        <dbReference type="ARBA" id="ARBA00023014"/>
    </source>
</evidence>
<evidence type="ECO:0000256" key="2">
    <source>
        <dbReference type="ARBA" id="ARBA00011002"/>
    </source>
</evidence>
<evidence type="ECO:0000313" key="19">
    <source>
        <dbReference type="Proteomes" id="UP001600165"/>
    </source>
</evidence>
<evidence type="ECO:0000259" key="16">
    <source>
        <dbReference type="Pfam" id="PF00148"/>
    </source>
</evidence>
<evidence type="ECO:0000256" key="15">
    <source>
        <dbReference type="RuleBase" id="RU364127"/>
    </source>
</evidence>
<feature type="domain" description="Nitrogenase molybdenum-iron protein beta chain N-terminal" evidence="17">
    <location>
        <begin position="14"/>
        <end position="66"/>
    </location>
</feature>
<evidence type="ECO:0000256" key="7">
    <source>
        <dbReference type="ARBA" id="ARBA00022741"/>
    </source>
</evidence>
<dbReference type="InterPro" id="IPR000510">
    <property type="entry name" value="Nase/OxRdtase_comp1"/>
</dbReference>
<protein>
    <recommendedName>
        <fullName evidence="5 15">Nitrogenase molybdenum-iron protein beta chain</fullName>
        <ecNumber evidence="4 15">1.18.6.1</ecNumber>
    </recommendedName>
    <alternativeName>
        <fullName evidence="15">Dinitrogenase</fullName>
    </alternativeName>
</protein>
<evidence type="ECO:0000256" key="10">
    <source>
        <dbReference type="ARBA" id="ARBA00023004"/>
    </source>
</evidence>
<evidence type="ECO:0000256" key="9">
    <source>
        <dbReference type="ARBA" id="ARBA00023002"/>
    </source>
</evidence>
<keyword evidence="6 15" id="KW-0479">Metal-binding</keyword>
<evidence type="ECO:0000256" key="8">
    <source>
        <dbReference type="ARBA" id="ARBA00022840"/>
    </source>
</evidence>
<evidence type="ECO:0000256" key="3">
    <source>
        <dbReference type="ARBA" id="ARBA00011462"/>
    </source>
</evidence>
<comment type="caution">
    <text evidence="18">The sequence shown here is derived from an EMBL/GenBank/DDBJ whole genome shotgun (WGS) entry which is preliminary data.</text>
</comment>
<reference evidence="18 19" key="1">
    <citation type="submission" date="2024-10" db="EMBL/GenBank/DDBJ databases">
        <authorList>
            <person name="Ratan Roy A."/>
            <person name="Morales Sandoval P.H."/>
            <person name="De Los Santos Villalobos S."/>
            <person name="Chakraborty S."/>
            <person name="Mukherjee J."/>
        </authorList>
    </citation>
    <scope>NUCLEOTIDE SEQUENCE [LARGE SCALE GENOMIC DNA]</scope>
    <source>
        <strain evidence="18 19">S1</strain>
    </source>
</reference>
<evidence type="ECO:0000256" key="12">
    <source>
        <dbReference type="ARBA" id="ARBA00023231"/>
    </source>
</evidence>
<dbReference type="PROSITE" id="PS00699">
    <property type="entry name" value="NITROGENASE_1_1"/>
    <property type="match status" value="1"/>
</dbReference>
<dbReference type="InterPro" id="IPR024564">
    <property type="entry name" value="Nase_Mo-Fe_CF_bsu_N"/>
</dbReference>
<evidence type="ECO:0000256" key="14">
    <source>
        <dbReference type="RuleBase" id="RU004021"/>
    </source>
</evidence>
<keyword evidence="11 15" id="KW-0411">Iron-sulfur</keyword>
<comment type="cofactor">
    <cofactor evidence="15">
        <name>[8Fe-7S] cluster</name>
        <dbReference type="ChEBI" id="CHEBI:21143"/>
    </cofactor>
    <text evidence="15">Binds 1 [8Fe-7S] cluster per heterodimer.</text>
</comment>
<name>A0ABW6IEH7_9CYAN</name>
<dbReference type="EMBL" id="JBHZOL010000067">
    <property type="protein sequence ID" value="MFE4106576.1"/>
    <property type="molecule type" value="Genomic_DNA"/>
</dbReference>
<comment type="function">
    <text evidence="1 15">This molybdenum-iron protein is part of the nitrogenase complex that catalyzes the key enzymatic reactions in nitrogen fixation.</text>
</comment>
<evidence type="ECO:0000256" key="6">
    <source>
        <dbReference type="ARBA" id="ARBA00022723"/>
    </source>
</evidence>
<dbReference type="PROSITE" id="PS00090">
    <property type="entry name" value="NITROGENASE_1_2"/>
    <property type="match status" value="1"/>
</dbReference>
<keyword evidence="7 15" id="KW-0547">Nucleotide-binding</keyword>
<dbReference type="InterPro" id="IPR000318">
    <property type="entry name" value="Nase_comp1_CS"/>
</dbReference>
<keyword evidence="9 15" id="KW-0560">Oxidoreductase</keyword>
<sequence>MTENTNPQVPENSTAPDKIKDHFDLFHTDTYQELFEYKRQFEGAHSDEKIAEVAEWTKSWEYREKNFAREALTVNPAKACQPLGSLFVASGFEGTLPYSHGSQGCVAYFRTHLTRNYKEPFQAVSSSMTEDAAVFGGLSNLKQGLQNAYTLYNPKMIALCTTCMAEVIGDDIGAFIQTAKNEDLIPADLPVPAAHTPSFVGSHITGYDNMLVSILKTLTAGKQTEATNGKFNFNLGFDPYVGNIRELKRILELFGIDYTILSDNSDTFDSPNTGEFKMYNGLTTLEAAADSINAEGTFFFQKYTTPKTQEYIGKEWGQKTYNFRPFGIQGTDEFLMALSAITGKAIPLELQQERGRAVDALTDSQAWIHGKRVALYGDPDPTLSLIRFLLEMGAEPVHIVVTNSNEGFEAEARELLANSPYGQGGTVWGKKDLWHLRSLLFTEPVDLLIGNSYGKYLWRDTHTPLVRIGYPIFDRHHMHRYPTLGYQGAINQFNWIINTILDELDRKTIVPAKTDISFDLIR</sequence>
<dbReference type="Proteomes" id="UP001600165">
    <property type="component" value="Unassembled WGS sequence"/>
</dbReference>
<dbReference type="RefSeq" id="WP_377964472.1">
    <property type="nucleotide sequence ID" value="NZ_JBHZOL010000067.1"/>
</dbReference>
<dbReference type="Gene3D" id="3.40.50.1980">
    <property type="entry name" value="Nitrogenase molybdenum iron protein domain"/>
    <property type="match status" value="3"/>
</dbReference>
<evidence type="ECO:0000313" key="18">
    <source>
        <dbReference type="EMBL" id="MFE4106576.1"/>
    </source>
</evidence>
<evidence type="ECO:0000259" key="17">
    <source>
        <dbReference type="Pfam" id="PF11844"/>
    </source>
</evidence>
<comment type="subunit">
    <text evidence="3 15">Tetramer of two alpha and two beta chains. Forms complex with the iron protein (nitrogenase component 2).</text>
</comment>
<evidence type="ECO:0000256" key="1">
    <source>
        <dbReference type="ARBA" id="ARBA00002621"/>
    </source>
</evidence>
<dbReference type="Pfam" id="PF11844">
    <property type="entry name" value="DUF3364"/>
    <property type="match status" value="1"/>
</dbReference>
<accession>A0ABW6IEH7</accession>
<evidence type="ECO:0000256" key="13">
    <source>
        <dbReference type="ARBA" id="ARBA00047967"/>
    </source>
</evidence>
<dbReference type="Gene3D" id="1.20.89.10">
    <property type="entry name" value="Nitrogenase Molybdenum-iron Protein, subunit B, domain 4"/>
    <property type="match status" value="1"/>
</dbReference>